<dbReference type="InterPro" id="IPR006775">
    <property type="entry name" value="GH116_catalytic"/>
</dbReference>
<proteinExistence type="predicted"/>
<name>A0AAF3EIE4_9BILA</name>
<evidence type="ECO:0000259" key="1">
    <source>
        <dbReference type="Pfam" id="PF04685"/>
    </source>
</evidence>
<dbReference type="Pfam" id="PF04685">
    <property type="entry name" value="DUF608"/>
    <property type="match status" value="1"/>
</dbReference>
<sequence>MEDENTKGDTPDSSFFDSFEGLAAKLCSTTLLDYSKWETKINEWQEPFLRHSYLPEWYKAALFNEFYYMTDGGSVWFEPDGTLDRAYIQADEMWTGVTYAVAAFMIQQGELQRGFDTAFGSYDSCFERFGLQFQTPEAIYKKKFYCAIGYMRPLSIGAMQWALERFYKFGKIDEHSSIQGLQPTTPAIPSPCPSANDRSLEPIGGILQRGARRIESGTCRLRSFDIEWPG</sequence>
<dbReference type="WBParaSite" id="MBELARI_LOCUS13742">
    <property type="protein sequence ID" value="MBELARI_LOCUS13742"/>
    <property type="gene ID" value="MBELARI_LOCUS13742"/>
</dbReference>
<keyword evidence="2" id="KW-1185">Reference proteome</keyword>
<dbReference type="InterPro" id="IPR052566">
    <property type="entry name" value="Non-lysos_glucosylceramidase"/>
</dbReference>
<dbReference type="AlphaFoldDB" id="A0AAF3EIE4"/>
<dbReference type="PANTHER" id="PTHR12654">
    <property type="entry name" value="BILE ACID BETA-GLUCOSIDASE-RELATED"/>
    <property type="match status" value="1"/>
</dbReference>
<accession>A0AAF3EIE4</accession>
<evidence type="ECO:0000313" key="2">
    <source>
        <dbReference type="Proteomes" id="UP000887575"/>
    </source>
</evidence>
<organism evidence="2 3">
    <name type="scientific">Mesorhabditis belari</name>
    <dbReference type="NCBI Taxonomy" id="2138241"/>
    <lineage>
        <taxon>Eukaryota</taxon>
        <taxon>Metazoa</taxon>
        <taxon>Ecdysozoa</taxon>
        <taxon>Nematoda</taxon>
        <taxon>Chromadorea</taxon>
        <taxon>Rhabditida</taxon>
        <taxon>Rhabditina</taxon>
        <taxon>Rhabditomorpha</taxon>
        <taxon>Rhabditoidea</taxon>
        <taxon>Rhabditidae</taxon>
        <taxon>Mesorhabditinae</taxon>
        <taxon>Mesorhabditis</taxon>
    </lineage>
</organism>
<dbReference type="Proteomes" id="UP000887575">
    <property type="component" value="Unassembled WGS sequence"/>
</dbReference>
<evidence type="ECO:0000313" key="3">
    <source>
        <dbReference type="WBParaSite" id="MBELARI_LOCUS13742"/>
    </source>
</evidence>
<protein>
    <recommendedName>
        <fullName evidence="1">Glycosyl-hydrolase family 116 catalytic region domain-containing protein</fullName>
    </recommendedName>
</protein>
<dbReference type="GO" id="GO:0008422">
    <property type="term" value="F:beta-glucosidase activity"/>
    <property type="evidence" value="ECO:0007669"/>
    <property type="project" value="TreeGrafter"/>
</dbReference>
<feature type="domain" description="Glycosyl-hydrolase family 116 catalytic region" evidence="1">
    <location>
        <begin position="72"/>
        <end position="159"/>
    </location>
</feature>
<reference evidence="3" key="1">
    <citation type="submission" date="2024-02" db="UniProtKB">
        <authorList>
            <consortium name="WormBaseParasite"/>
        </authorList>
    </citation>
    <scope>IDENTIFICATION</scope>
</reference>
<dbReference type="PANTHER" id="PTHR12654:SF2">
    <property type="entry name" value="NON-LYSOSOMAL GLUCOSYLCERAMIDASE"/>
    <property type="match status" value="1"/>
</dbReference>